<protein>
    <submittedName>
        <fullName evidence="2">Peptidoglycan/xylan/chitin deacetylase, PgdA/CDA1 family</fullName>
    </submittedName>
</protein>
<sequence length="447" mass="51198">MWLDIFKLAGLLLFIYALLPTFLARYLRLGVFSKGNKNSGLVALTFDDGPDPHYTAQVLDILKYHQAKASFFLVGQYAKKHPELVKQIKAAGHTIGSHGEAHRFCWLQGPFASWREIRQGLTSIGDIIGEKCHFYRPSWGIFNLFTLLYLWSHQQATVLWSFMSWDWYAKFNSPRIVELVTRNIKSGSIIVFHDRSTGPGAATEGPRHMVEALPQILQHLKAQGLQPVTLEELLQHREVGFVKKLLQHLWQIWELCFDRLAGLKPMGEGDNQLFRLAIRNYRGDEMRLSDGTLLTSGDKIVELHFNNELLQRINSTARSLELVGIRLLRETRHALPLLAKLISSDPHYQEIKALVGVTIIHRGTKQLGFSVYDLPPLLRSLVTWYQRWLMFLLHPGGLSHIRRQWHKLVPKKVVISKNELLQRYLLEGISWPDNGNTSPAKGSINAR</sequence>
<gene>
    <name evidence="2" type="ORF">SAMN02745123_01214</name>
</gene>
<dbReference type="EMBL" id="FRAR01000009">
    <property type="protein sequence ID" value="SHK23908.1"/>
    <property type="molecule type" value="Genomic_DNA"/>
</dbReference>
<dbReference type="CDD" id="cd10959">
    <property type="entry name" value="CE4_NodB_like_3"/>
    <property type="match status" value="1"/>
</dbReference>
<dbReference type="Proteomes" id="UP000183997">
    <property type="component" value="Unassembled WGS sequence"/>
</dbReference>
<dbReference type="STRING" id="1121421.SAMN02745123_01214"/>
<reference evidence="3" key="1">
    <citation type="submission" date="2016-11" db="EMBL/GenBank/DDBJ databases">
        <authorList>
            <person name="Varghese N."/>
            <person name="Submissions S."/>
        </authorList>
    </citation>
    <scope>NUCLEOTIDE SEQUENCE [LARGE SCALE GENOMIC DNA]</scope>
    <source>
        <strain evidence="3">DSM 10349</strain>
    </source>
</reference>
<evidence type="ECO:0000259" key="1">
    <source>
        <dbReference type="PROSITE" id="PS51677"/>
    </source>
</evidence>
<dbReference type="RefSeq" id="WP_072911845.1">
    <property type="nucleotide sequence ID" value="NZ_FRAR01000009.1"/>
</dbReference>
<dbReference type="InterPro" id="IPR002509">
    <property type="entry name" value="NODB_dom"/>
</dbReference>
<evidence type="ECO:0000313" key="3">
    <source>
        <dbReference type="Proteomes" id="UP000183997"/>
    </source>
</evidence>
<accession>A0A1M6QUX5</accession>
<dbReference type="Pfam" id="PF22790">
    <property type="entry name" value="YkoP"/>
    <property type="match status" value="1"/>
</dbReference>
<dbReference type="AlphaFoldDB" id="A0A1M6QUX5"/>
<dbReference type="PANTHER" id="PTHR10587:SF137">
    <property type="entry name" value="4-DEOXY-4-FORMAMIDO-L-ARABINOSE-PHOSPHOUNDECAPRENOL DEFORMYLASE ARND-RELATED"/>
    <property type="match status" value="1"/>
</dbReference>
<dbReference type="InterPro" id="IPR050248">
    <property type="entry name" value="Polysacc_deacetylase_ArnD"/>
</dbReference>
<dbReference type="PANTHER" id="PTHR10587">
    <property type="entry name" value="GLYCOSYL TRANSFERASE-RELATED"/>
    <property type="match status" value="1"/>
</dbReference>
<organism evidence="2 3">
    <name type="scientific">Desulforamulus aeronauticus DSM 10349</name>
    <dbReference type="NCBI Taxonomy" id="1121421"/>
    <lineage>
        <taxon>Bacteria</taxon>
        <taxon>Bacillati</taxon>
        <taxon>Bacillota</taxon>
        <taxon>Clostridia</taxon>
        <taxon>Eubacteriales</taxon>
        <taxon>Peptococcaceae</taxon>
        <taxon>Desulforamulus</taxon>
    </lineage>
</organism>
<dbReference type="SUPFAM" id="SSF88713">
    <property type="entry name" value="Glycoside hydrolase/deacetylase"/>
    <property type="match status" value="1"/>
</dbReference>
<name>A0A1M6QUX5_9FIRM</name>
<keyword evidence="3" id="KW-1185">Reference proteome</keyword>
<dbReference type="Pfam" id="PF01522">
    <property type="entry name" value="Polysacc_deac_1"/>
    <property type="match status" value="1"/>
</dbReference>
<dbReference type="OrthoDB" id="61520at2"/>
<dbReference type="GO" id="GO:0016810">
    <property type="term" value="F:hydrolase activity, acting on carbon-nitrogen (but not peptide) bonds"/>
    <property type="evidence" value="ECO:0007669"/>
    <property type="project" value="InterPro"/>
</dbReference>
<proteinExistence type="predicted"/>
<evidence type="ECO:0000313" key="2">
    <source>
        <dbReference type="EMBL" id="SHK23908.1"/>
    </source>
</evidence>
<dbReference type="Gene3D" id="3.20.20.370">
    <property type="entry name" value="Glycoside hydrolase/deacetylase"/>
    <property type="match status" value="1"/>
</dbReference>
<feature type="domain" description="NodB homology" evidence="1">
    <location>
        <begin position="40"/>
        <end position="228"/>
    </location>
</feature>
<dbReference type="GO" id="GO:0005975">
    <property type="term" value="P:carbohydrate metabolic process"/>
    <property type="evidence" value="ECO:0007669"/>
    <property type="project" value="InterPro"/>
</dbReference>
<dbReference type="PROSITE" id="PS51677">
    <property type="entry name" value="NODB"/>
    <property type="match status" value="1"/>
</dbReference>
<dbReference type="InterPro" id="IPR011330">
    <property type="entry name" value="Glyco_hydro/deAcase_b/a-brl"/>
</dbReference>
<dbReference type="InterPro" id="IPR054467">
    <property type="entry name" value="YkoP-like_dom"/>
</dbReference>